<comment type="similarity">
    <text evidence="1">Belongs to the UDP-glycosyltransferase family.</text>
</comment>
<evidence type="ECO:0000256" key="1">
    <source>
        <dbReference type="ARBA" id="ARBA00009995"/>
    </source>
</evidence>
<dbReference type="FunFam" id="3.40.50.2000:FF:000021">
    <property type="entry name" value="UDP-glucuronosyltransferase"/>
    <property type="match status" value="1"/>
</dbReference>
<dbReference type="SUPFAM" id="SSF53756">
    <property type="entry name" value="UDP-Glycosyltransferase/glycogen phosphorylase"/>
    <property type="match status" value="1"/>
</dbReference>
<keyword evidence="7" id="KW-1185">Reference proteome</keyword>
<keyword evidence="3" id="KW-0328">Glycosyltransferase</keyword>
<evidence type="ECO:0000256" key="2">
    <source>
        <dbReference type="ARBA" id="ARBA00012544"/>
    </source>
</evidence>
<evidence type="ECO:0000256" key="5">
    <source>
        <dbReference type="ARBA" id="ARBA00047475"/>
    </source>
</evidence>
<dbReference type="InterPro" id="IPR050271">
    <property type="entry name" value="UDP-glycosyltransferase"/>
</dbReference>
<feature type="transmembrane region" description="Helical" evidence="6">
    <location>
        <begin position="476"/>
        <end position="499"/>
    </location>
</feature>
<reference evidence="7" key="1">
    <citation type="journal article" date="2013" name="Genetics">
        <title>The draft genome and transcriptome of Panagrellus redivivus are shaped by the harsh demands of a free-living lifestyle.</title>
        <authorList>
            <person name="Srinivasan J."/>
            <person name="Dillman A.R."/>
            <person name="Macchietto M.G."/>
            <person name="Heikkinen L."/>
            <person name="Lakso M."/>
            <person name="Fracchia K.M."/>
            <person name="Antoshechkin I."/>
            <person name="Mortazavi A."/>
            <person name="Wong G."/>
            <person name="Sternberg P.W."/>
        </authorList>
    </citation>
    <scope>NUCLEOTIDE SEQUENCE [LARGE SCALE GENOMIC DNA]</scope>
    <source>
        <strain evidence="7">MT8872</strain>
    </source>
</reference>
<sequence>MISAGRIADTLARNGHDVTFASIEAGQSITRFPRFKNHTNIVPLGYVSIEEERKFQETTQQRTLNTFDPLSLQGKYAAITGNVKVFGIACERILKHNATLLQKLKSQKFDAMFTEQLTACGSALSEVLDIPVHFLVSSCTLFEAIADIFGVPTPNGYLPAALGMTKLTDEMTFTERARNQVEVEVVRKGFEFMYANVTALFRQYYGPEFPEAREIIKRKTPFLFIATEDLIDFPRPWPPNVIRIGGLGIDYKAAASAKVTLEEPFVTEMKKGAKGVVFFSLGSNTNSGGLPDSVKSNLFGTFAKYPDYHFIVKLEKGDERSREIINNAPNVYVTTWAPQPALLRHPRLELFITHGGYNSLLEVASAGKPVLLIPMMHDQTRNAAVTERNGWGRSINRLDLLETSKYFEVELTEMLNTDKYKIGAKRIQKLLQTKPFSADQVFLGHVNFALANEGRLPEIRTVAHSLSVVTQYNLDVWGLFLVGVISGVVVVVGLTVLVLKKVTALSSKEKQN</sequence>
<keyword evidence="6" id="KW-1133">Transmembrane helix</keyword>
<evidence type="ECO:0000256" key="3">
    <source>
        <dbReference type="ARBA" id="ARBA00022676"/>
    </source>
</evidence>
<comment type="catalytic activity">
    <reaction evidence="5">
        <text>glucuronate acceptor + UDP-alpha-D-glucuronate = acceptor beta-D-glucuronoside + UDP + H(+)</text>
        <dbReference type="Rhea" id="RHEA:21032"/>
        <dbReference type="ChEBI" id="CHEBI:15378"/>
        <dbReference type="ChEBI" id="CHEBI:58052"/>
        <dbReference type="ChEBI" id="CHEBI:58223"/>
        <dbReference type="ChEBI" id="CHEBI:132367"/>
        <dbReference type="ChEBI" id="CHEBI:132368"/>
        <dbReference type="EC" id="2.4.1.17"/>
    </reaction>
</comment>
<dbReference type="EC" id="2.4.1.17" evidence="2"/>
<proteinExistence type="inferred from homology"/>
<keyword evidence="4" id="KW-0808">Transferase</keyword>
<dbReference type="GO" id="GO:0015020">
    <property type="term" value="F:glucuronosyltransferase activity"/>
    <property type="evidence" value="ECO:0007669"/>
    <property type="project" value="UniProtKB-EC"/>
</dbReference>
<accession>A0A7E5A0C0</accession>
<dbReference type="WBParaSite" id="Pan_g6059.t1">
    <property type="protein sequence ID" value="Pan_g6059.t1"/>
    <property type="gene ID" value="Pan_g6059"/>
</dbReference>
<name>A0A7E5A0C0_PANRE</name>
<reference evidence="8" key="2">
    <citation type="submission" date="2020-10" db="UniProtKB">
        <authorList>
            <consortium name="WormBaseParasite"/>
        </authorList>
    </citation>
    <scope>IDENTIFICATION</scope>
</reference>
<dbReference type="CDD" id="cd03784">
    <property type="entry name" value="GT1_Gtf-like"/>
    <property type="match status" value="1"/>
</dbReference>
<keyword evidence="6" id="KW-0472">Membrane</keyword>
<dbReference type="AlphaFoldDB" id="A0A7E5A0C0"/>
<dbReference type="Pfam" id="PF00201">
    <property type="entry name" value="UDPGT"/>
    <property type="match status" value="1"/>
</dbReference>
<evidence type="ECO:0000313" key="7">
    <source>
        <dbReference type="Proteomes" id="UP000492821"/>
    </source>
</evidence>
<dbReference type="Gene3D" id="3.40.50.2000">
    <property type="entry name" value="Glycogen Phosphorylase B"/>
    <property type="match status" value="2"/>
</dbReference>
<dbReference type="Proteomes" id="UP000492821">
    <property type="component" value="Unassembled WGS sequence"/>
</dbReference>
<dbReference type="InterPro" id="IPR002213">
    <property type="entry name" value="UDP_glucos_trans"/>
</dbReference>
<dbReference type="PANTHER" id="PTHR48043:SF143">
    <property type="entry name" value="UDP-GLUCURONOSYLTRANSFERASE"/>
    <property type="match status" value="1"/>
</dbReference>
<evidence type="ECO:0000256" key="6">
    <source>
        <dbReference type="SAM" id="Phobius"/>
    </source>
</evidence>
<organism evidence="7 8">
    <name type="scientific">Panagrellus redivivus</name>
    <name type="common">Microworm</name>
    <dbReference type="NCBI Taxonomy" id="6233"/>
    <lineage>
        <taxon>Eukaryota</taxon>
        <taxon>Metazoa</taxon>
        <taxon>Ecdysozoa</taxon>
        <taxon>Nematoda</taxon>
        <taxon>Chromadorea</taxon>
        <taxon>Rhabditida</taxon>
        <taxon>Tylenchina</taxon>
        <taxon>Panagrolaimomorpha</taxon>
        <taxon>Panagrolaimoidea</taxon>
        <taxon>Panagrolaimidae</taxon>
        <taxon>Panagrellus</taxon>
    </lineage>
</organism>
<evidence type="ECO:0000256" key="4">
    <source>
        <dbReference type="ARBA" id="ARBA00022679"/>
    </source>
</evidence>
<keyword evidence="6" id="KW-0812">Transmembrane</keyword>
<dbReference type="PANTHER" id="PTHR48043">
    <property type="entry name" value="EG:EG0003.4 PROTEIN-RELATED"/>
    <property type="match status" value="1"/>
</dbReference>
<protein>
    <recommendedName>
        <fullName evidence="2">glucuronosyltransferase</fullName>
        <ecNumber evidence="2">2.4.1.17</ecNumber>
    </recommendedName>
</protein>
<evidence type="ECO:0000313" key="8">
    <source>
        <dbReference type="WBParaSite" id="Pan_g6059.t1"/>
    </source>
</evidence>